<dbReference type="EMBL" id="HBKQ01010148">
    <property type="protein sequence ID" value="CAE2217036.1"/>
    <property type="molecule type" value="Transcribed_RNA"/>
</dbReference>
<feature type="transmembrane region" description="Helical" evidence="1">
    <location>
        <begin position="134"/>
        <end position="153"/>
    </location>
</feature>
<dbReference type="Gene3D" id="1.10.443.10">
    <property type="entry name" value="Intergrase catalytic core"/>
    <property type="match status" value="1"/>
</dbReference>
<protein>
    <submittedName>
        <fullName evidence="2">Uncharacterized protein</fullName>
    </submittedName>
</protein>
<proteinExistence type="predicted"/>
<dbReference type="GO" id="GO:0003677">
    <property type="term" value="F:DNA binding"/>
    <property type="evidence" value="ECO:0007669"/>
    <property type="project" value="InterPro"/>
</dbReference>
<dbReference type="InterPro" id="IPR013762">
    <property type="entry name" value="Integrase-like_cat_sf"/>
</dbReference>
<dbReference type="GO" id="GO:0006310">
    <property type="term" value="P:DNA recombination"/>
    <property type="evidence" value="ECO:0007669"/>
    <property type="project" value="InterPro"/>
</dbReference>
<name>A0A7S4I2V7_9STRA</name>
<keyword evidence="1" id="KW-1133">Transmembrane helix</keyword>
<keyword evidence="1" id="KW-0472">Membrane</keyword>
<evidence type="ECO:0000313" key="2">
    <source>
        <dbReference type="EMBL" id="CAE2217036.1"/>
    </source>
</evidence>
<evidence type="ECO:0000256" key="1">
    <source>
        <dbReference type="SAM" id="Phobius"/>
    </source>
</evidence>
<reference evidence="2" key="1">
    <citation type="submission" date="2021-01" db="EMBL/GenBank/DDBJ databases">
        <authorList>
            <person name="Corre E."/>
            <person name="Pelletier E."/>
            <person name="Niang G."/>
            <person name="Scheremetjew M."/>
            <person name="Finn R."/>
            <person name="Kale V."/>
            <person name="Holt S."/>
            <person name="Cochrane G."/>
            <person name="Meng A."/>
            <person name="Brown T."/>
            <person name="Cohen L."/>
        </authorList>
    </citation>
    <scope>NUCLEOTIDE SEQUENCE</scope>
    <source>
        <strain evidence="2">Isolate 1302-5</strain>
    </source>
</reference>
<dbReference type="AlphaFoldDB" id="A0A7S4I2V7"/>
<sequence>MTKIIRVVNVQFFNGKRELLYNGPFLHLEKTISINFRSQKNNEKEKIVTIHRTTGDLLNPVTHWDFTVRRIRSIPVFDNNYTVNMFPERGVVRFIISKEIKDIIKEDVRAIGKAVLGFGKKYVSTHSNHSAAAMTMYLATVPVFTIMLIGRWYSDAFLLYVHRQVQEFTTGISSRMVLNDSYFTIPDKDANIENPRTPGAHNNFAAAAQNGSNDFQHITAPNFNLFQ</sequence>
<organism evidence="2">
    <name type="scientific">Odontella aurita</name>
    <dbReference type="NCBI Taxonomy" id="265563"/>
    <lineage>
        <taxon>Eukaryota</taxon>
        <taxon>Sar</taxon>
        <taxon>Stramenopiles</taxon>
        <taxon>Ochrophyta</taxon>
        <taxon>Bacillariophyta</taxon>
        <taxon>Mediophyceae</taxon>
        <taxon>Biddulphiophycidae</taxon>
        <taxon>Eupodiscales</taxon>
        <taxon>Odontellaceae</taxon>
        <taxon>Odontella</taxon>
    </lineage>
</organism>
<keyword evidence="1" id="KW-0812">Transmembrane</keyword>
<accession>A0A7S4I2V7</accession>
<gene>
    <name evidence="2" type="ORF">OAUR00152_LOCUS6863</name>
</gene>
<dbReference type="GO" id="GO:0015074">
    <property type="term" value="P:DNA integration"/>
    <property type="evidence" value="ECO:0007669"/>
    <property type="project" value="InterPro"/>
</dbReference>